<dbReference type="EMBL" id="HACG01036265">
    <property type="protein sequence ID" value="CEK83130.1"/>
    <property type="molecule type" value="Transcribed_RNA"/>
</dbReference>
<organism evidence="3">
    <name type="scientific">Arion vulgaris</name>
    <dbReference type="NCBI Taxonomy" id="1028688"/>
    <lineage>
        <taxon>Eukaryota</taxon>
        <taxon>Metazoa</taxon>
        <taxon>Spiralia</taxon>
        <taxon>Lophotrochozoa</taxon>
        <taxon>Mollusca</taxon>
        <taxon>Gastropoda</taxon>
        <taxon>Heterobranchia</taxon>
        <taxon>Euthyneura</taxon>
        <taxon>Panpulmonata</taxon>
        <taxon>Eupulmonata</taxon>
        <taxon>Stylommatophora</taxon>
        <taxon>Helicina</taxon>
        <taxon>Arionoidea</taxon>
        <taxon>Arionidae</taxon>
        <taxon>Arion</taxon>
    </lineage>
</organism>
<dbReference type="EMBL" id="HACG01036263">
    <property type="protein sequence ID" value="CEK83128.1"/>
    <property type="molecule type" value="Transcribed_RNA"/>
</dbReference>
<proteinExistence type="predicted"/>
<evidence type="ECO:0000313" key="2">
    <source>
        <dbReference type="EMBL" id="CEK83130.1"/>
    </source>
</evidence>
<evidence type="ECO:0000313" key="6">
    <source>
        <dbReference type="EMBL" id="CEK83137.1"/>
    </source>
</evidence>
<dbReference type="AlphaFoldDB" id="A0A0B7AT31"/>
<gene>
    <name evidence="3" type="primary">ORF135342</name>
    <name evidence="1" type="synonym">ORF135328</name>
    <name evidence="2" type="synonym">ORF135338</name>
    <name evidence="4" type="synonym">ORF135350</name>
    <name evidence="5" type="synonym">ORF135352</name>
    <name evidence="6" type="synonym">ORF135375</name>
</gene>
<reference evidence="3" key="1">
    <citation type="submission" date="2014-12" db="EMBL/GenBank/DDBJ databases">
        <title>Insight into the proteome of Arion vulgaris.</title>
        <authorList>
            <person name="Aradska J."/>
            <person name="Bulat T."/>
            <person name="Smidak R."/>
            <person name="Sarate P."/>
            <person name="Gangsoo J."/>
            <person name="Sialana F."/>
            <person name="Bilban M."/>
            <person name="Lubec G."/>
        </authorList>
    </citation>
    <scope>NUCLEOTIDE SEQUENCE</scope>
    <source>
        <tissue evidence="3">Skin</tissue>
    </source>
</reference>
<sequence>MSATRFIYCPCRPQKHTGPTEFENTDYHEEVWRSFWEESFRAVEERKTKEMNARCHRGVRYDCDGRLTPHTG</sequence>
<evidence type="ECO:0000313" key="3">
    <source>
        <dbReference type="EMBL" id="CEK83131.1"/>
    </source>
</evidence>
<dbReference type="EMBL" id="HACG01036268">
    <property type="protein sequence ID" value="CEK83133.1"/>
    <property type="molecule type" value="Transcribed_RNA"/>
</dbReference>
<name>A0A0B7AT31_9EUPU</name>
<dbReference type="EMBL" id="HACG01036267">
    <property type="protein sequence ID" value="CEK83132.1"/>
    <property type="molecule type" value="Transcribed_RNA"/>
</dbReference>
<dbReference type="EMBL" id="HACG01036266">
    <property type="protein sequence ID" value="CEK83131.1"/>
    <property type="molecule type" value="Transcribed_RNA"/>
</dbReference>
<accession>A0A0B7AT31</accession>
<protein>
    <submittedName>
        <fullName evidence="3">Uncharacterized protein</fullName>
    </submittedName>
</protein>
<evidence type="ECO:0000313" key="1">
    <source>
        <dbReference type="EMBL" id="CEK83128.1"/>
    </source>
</evidence>
<evidence type="ECO:0000313" key="4">
    <source>
        <dbReference type="EMBL" id="CEK83132.1"/>
    </source>
</evidence>
<dbReference type="EMBL" id="HACG01036272">
    <property type="protein sequence ID" value="CEK83137.1"/>
    <property type="molecule type" value="Transcribed_RNA"/>
</dbReference>
<evidence type="ECO:0000313" key="5">
    <source>
        <dbReference type="EMBL" id="CEK83133.1"/>
    </source>
</evidence>